<keyword evidence="11" id="KW-1185">Reference proteome</keyword>
<dbReference type="FunFam" id="3.55.40.20:FF:000001">
    <property type="entry name" value="Superoxide dismutase"/>
    <property type="match status" value="1"/>
</dbReference>
<dbReference type="InterPro" id="IPR019833">
    <property type="entry name" value="Mn/Fe_SOD_BS"/>
</dbReference>
<dbReference type="Gene3D" id="3.55.40.20">
    <property type="entry name" value="Iron/manganese superoxide dismutase, C-terminal domain"/>
    <property type="match status" value="1"/>
</dbReference>
<feature type="domain" description="Manganese/iron superoxide dismutase C-terminal" evidence="9">
    <location>
        <begin position="90"/>
        <end position="190"/>
    </location>
</feature>
<sequence>MKFELPALPYPVNALEPTMSARTIEFHWGKHEAAYINNLNGLIEGTPLENDTLEEIVRKSDGPIYNNAAQAWNHIFFFFQLAPNGKKEPGGALAEAIDRHFGSFAAFKEAFAKAGATLFGSGWAWLSVKPDGQLEITQGPNAHNPLKNGAVPLLTADVWEHAYYLDYQNRRPDFLSALWNLVDWKVIEKRYEDTL</sequence>
<evidence type="ECO:0000256" key="6">
    <source>
        <dbReference type="PIRSR" id="PIRSR000349-1"/>
    </source>
</evidence>
<feature type="binding site" evidence="6">
    <location>
        <position position="157"/>
    </location>
    <ligand>
        <name>Mn(2+)</name>
        <dbReference type="ChEBI" id="CHEBI:29035"/>
    </ligand>
</feature>
<dbReference type="PIRSF" id="PIRSF000349">
    <property type="entry name" value="SODismutase"/>
    <property type="match status" value="1"/>
</dbReference>
<dbReference type="Proteomes" id="UP000255233">
    <property type="component" value="Unassembled WGS sequence"/>
</dbReference>
<keyword evidence="3 7" id="KW-0560">Oxidoreductase</keyword>
<dbReference type="InterPro" id="IPR036314">
    <property type="entry name" value="SOD_C_sf"/>
</dbReference>
<gene>
    <name evidence="10" type="primary">sodB_1</name>
    <name evidence="10" type="ORF">NCTC11190_01043</name>
</gene>
<evidence type="ECO:0000259" key="9">
    <source>
        <dbReference type="Pfam" id="PF02777"/>
    </source>
</evidence>
<dbReference type="GO" id="GO:0046872">
    <property type="term" value="F:metal ion binding"/>
    <property type="evidence" value="ECO:0007669"/>
    <property type="project" value="UniProtKB-KW"/>
</dbReference>
<evidence type="ECO:0000256" key="2">
    <source>
        <dbReference type="ARBA" id="ARBA00022723"/>
    </source>
</evidence>
<evidence type="ECO:0000256" key="1">
    <source>
        <dbReference type="ARBA" id="ARBA00008714"/>
    </source>
</evidence>
<dbReference type="OrthoDB" id="9803125at2"/>
<dbReference type="InterPro" id="IPR019831">
    <property type="entry name" value="Mn/Fe_SOD_N"/>
</dbReference>
<evidence type="ECO:0000256" key="7">
    <source>
        <dbReference type="RuleBase" id="RU000414"/>
    </source>
</evidence>
<dbReference type="PROSITE" id="PS00088">
    <property type="entry name" value="SOD_MN"/>
    <property type="match status" value="1"/>
</dbReference>
<reference evidence="10 11" key="1">
    <citation type="submission" date="2018-06" db="EMBL/GenBank/DDBJ databases">
        <authorList>
            <consortium name="Pathogen Informatics"/>
            <person name="Doyle S."/>
        </authorList>
    </citation>
    <scope>NUCLEOTIDE SEQUENCE [LARGE SCALE GENOMIC DNA]</scope>
    <source>
        <strain evidence="10 11">NCTC11190</strain>
    </source>
</reference>
<evidence type="ECO:0000256" key="3">
    <source>
        <dbReference type="ARBA" id="ARBA00023002"/>
    </source>
</evidence>
<dbReference type="AlphaFoldDB" id="A0A379MQA9"/>
<comment type="similarity">
    <text evidence="1 7">Belongs to the iron/manganese superoxide dismutase family.</text>
</comment>
<feature type="domain" description="Manganese/iron superoxide dismutase N-terminal" evidence="8">
    <location>
        <begin position="2"/>
        <end position="81"/>
    </location>
</feature>
<dbReference type="SUPFAM" id="SSF46609">
    <property type="entry name" value="Fe,Mn superoxide dismutase (SOD), N-terminal domain"/>
    <property type="match status" value="1"/>
</dbReference>
<dbReference type="RefSeq" id="WP_027290273.1">
    <property type="nucleotide sequence ID" value="NZ_CALVFX010000008.1"/>
</dbReference>
<dbReference type="PANTHER" id="PTHR42769:SF3">
    <property type="entry name" value="SUPEROXIDE DISMUTASE [FE] 2, CHLOROPLASTIC"/>
    <property type="match status" value="1"/>
</dbReference>
<comment type="function">
    <text evidence="7">Destroys radicals which are normally produced within the cells and which are toxic to biological systems.</text>
</comment>
<organism evidence="10 11">
    <name type="scientific">Rikenella microfusus</name>
    <dbReference type="NCBI Taxonomy" id="28139"/>
    <lineage>
        <taxon>Bacteria</taxon>
        <taxon>Pseudomonadati</taxon>
        <taxon>Bacteroidota</taxon>
        <taxon>Bacteroidia</taxon>
        <taxon>Bacteroidales</taxon>
        <taxon>Rikenellaceae</taxon>
        <taxon>Rikenella</taxon>
    </lineage>
</organism>
<dbReference type="InterPro" id="IPR019832">
    <property type="entry name" value="Mn/Fe_SOD_C"/>
</dbReference>
<dbReference type="Pfam" id="PF00081">
    <property type="entry name" value="Sod_Fe_N"/>
    <property type="match status" value="1"/>
</dbReference>
<dbReference type="FunFam" id="1.10.287.990:FF:000002">
    <property type="entry name" value="Superoxide dismutase"/>
    <property type="match status" value="1"/>
</dbReference>
<dbReference type="InterPro" id="IPR036324">
    <property type="entry name" value="Mn/Fe_SOD_N_sf"/>
</dbReference>
<dbReference type="GO" id="GO:0005737">
    <property type="term" value="C:cytoplasm"/>
    <property type="evidence" value="ECO:0007669"/>
    <property type="project" value="UniProtKB-ARBA"/>
</dbReference>
<comment type="catalytic activity">
    <reaction evidence="5 7">
        <text>2 superoxide + 2 H(+) = H2O2 + O2</text>
        <dbReference type="Rhea" id="RHEA:20696"/>
        <dbReference type="ChEBI" id="CHEBI:15378"/>
        <dbReference type="ChEBI" id="CHEBI:15379"/>
        <dbReference type="ChEBI" id="CHEBI:16240"/>
        <dbReference type="ChEBI" id="CHEBI:18421"/>
        <dbReference type="EC" id="1.15.1.1"/>
    </reaction>
</comment>
<protein>
    <recommendedName>
        <fullName evidence="7">Superoxide dismutase</fullName>
        <ecNumber evidence="7">1.15.1.1</ecNumber>
    </recommendedName>
</protein>
<feature type="binding site" evidence="6">
    <location>
        <position position="27"/>
    </location>
    <ligand>
        <name>Mn(2+)</name>
        <dbReference type="ChEBI" id="CHEBI:29035"/>
    </ligand>
</feature>
<feature type="binding site" evidence="6">
    <location>
        <position position="74"/>
    </location>
    <ligand>
        <name>Mn(2+)</name>
        <dbReference type="ChEBI" id="CHEBI:29035"/>
    </ligand>
</feature>
<dbReference type="Gene3D" id="1.10.287.990">
    <property type="entry name" value="Fe,Mn superoxide dismutase (SOD) domain"/>
    <property type="match status" value="1"/>
</dbReference>
<dbReference type="Pfam" id="PF02777">
    <property type="entry name" value="Sod_Fe_C"/>
    <property type="match status" value="1"/>
</dbReference>
<keyword evidence="2 6" id="KW-0479">Metal-binding</keyword>
<proteinExistence type="inferred from homology"/>
<dbReference type="EC" id="1.15.1.1" evidence="7"/>
<evidence type="ECO:0000256" key="4">
    <source>
        <dbReference type="ARBA" id="ARBA00023004"/>
    </source>
</evidence>
<feature type="binding site" evidence="6">
    <location>
        <position position="161"/>
    </location>
    <ligand>
        <name>Mn(2+)</name>
        <dbReference type="ChEBI" id="CHEBI:29035"/>
    </ligand>
</feature>
<name>A0A379MQA9_9BACT</name>
<dbReference type="EMBL" id="UGVL01000001">
    <property type="protein sequence ID" value="SUE33831.1"/>
    <property type="molecule type" value="Genomic_DNA"/>
</dbReference>
<dbReference type="PRINTS" id="PR01703">
    <property type="entry name" value="MNSODISMTASE"/>
</dbReference>
<dbReference type="GO" id="GO:0004784">
    <property type="term" value="F:superoxide dismutase activity"/>
    <property type="evidence" value="ECO:0007669"/>
    <property type="project" value="UniProtKB-EC"/>
</dbReference>
<evidence type="ECO:0000313" key="10">
    <source>
        <dbReference type="EMBL" id="SUE33831.1"/>
    </source>
</evidence>
<dbReference type="InterPro" id="IPR001189">
    <property type="entry name" value="Mn/Fe_SOD"/>
</dbReference>
<evidence type="ECO:0000259" key="8">
    <source>
        <dbReference type="Pfam" id="PF00081"/>
    </source>
</evidence>
<keyword evidence="4" id="KW-0408">Iron</keyword>
<dbReference type="STRING" id="880526.GCA_000427365_00404"/>
<evidence type="ECO:0000256" key="5">
    <source>
        <dbReference type="ARBA" id="ARBA00049204"/>
    </source>
</evidence>
<evidence type="ECO:0000313" key="11">
    <source>
        <dbReference type="Proteomes" id="UP000255233"/>
    </source>
</evidence>
<accession>A0A379MQA9</accession>
<dbReference type="PANTHER" id="PTHR42769">
    <property type="entry name" value="SUPEROXIDE DISMUTASE"/>
    <property type="match status" value="1"/>
</dbReference>
<dbReference type="SUPFAM" id="SSF54719">
    <property type="entry name" value="Fe,Mn superoxide dismutase (SOD), C-terminal domain"/>
    <property type="match status" value="1"/>
</dbReference>